<protein>
    <submittedName>
        <fullName evidence="3 5">Uncharacterized protein</fullName>
    </submittedName>
</protein>
<gene>
    <name evidence="3" type="ORF">TCNE_LOCUS1382</name>
</gene>
<evidence type="ECO:0000256" key="1">
    <source>
        <dbReference type="SAM" id="MobiDB-lite"/>
    </source>
</evidence>
<name>A0A183TYR2_TOXCA</name>
<feature type="signal peptide" evidence="2">
    <location>
        <begin position="1"/>
        <end position="18"/>
    </location>
</feature>
<proteinExistence type="predicted"/>
<reference evidence="3 4" key="2">
    <citation type="submission" date="2018-11" db="EMBL/GenBank/DDBJ databases">
        <authorList>
            <consortium name="Pathogen Informatics"/>
        </authorList>
    </citation>
    <scope>NUCLEOTIDE SEQUENCE [LARGE SCALE GENOMIC DNA]</scope>
</reference>
<keyword evidence="4" id="KW-1185">Reference proteome</keyword>
<reference evidence="5" key="1">
    <citation type="submission" date="2016-06" db="UniProtKB">
        <authorList>
            <consortium name="WormBaseParasite"/>
        </authorList>
    </citation>
    <scope>IDENTIFICATION</scope>
</reference>
<organism evidence="4 5">
    <name type="scientific">Toxocara canis</name>
    <name type="common">Canine roundworm</name>
    <dbReference type="NCBI Taxonomy" id="6265"/>
    <lineage>
        <taxon>Eukaryota</taxon>
        <taxon>Metazoa</taxon>
        <taxon>Ecdysozoa</taxon>
        <taxon>Nematoda</taxon>
        <taxon>Chromadorea</taxon>
        <taxon>Rhabditida</taxon>
        <taxon>Spirurina</taxon>
        <taxon>Ascaridomorpha</taxon>
        <taxon>Ascaridoidea</taxon>
        <taxon>Toxocaridae</taxon>
        <taxon>Toxocara</taxon>
    </lineage>
</organism>
<evidence type="ECO:0000313" key="5">
    <source>
        <dbReference type="WBParaSite" id="TCNE_0000138101-mRNA-1"/>
    </source>
</evidence>
<dbReference type="AlphaFoldDB" id="A0A183TYR2"/>
<accession>A0A183TYR2</accession>
<dbReference type="WBParaSite" id="TCNE_0000138101-mRNA-1">
    <property type="protein sequence ID" value="TCNE_0000138101-mRNA-1"/>
    <property type="gene ID" value="TCNE_0000138101"/>
</dbReference>
<feature type="compositionally biased region" description="Gly residues" evidence="1">
    <location>
        <begin position="80"/>
        <end position="90"/>
    </location>
</feature>
<dbReference type="EMBL" id="UYWY01001009">
    <property type="protein sequence ID" value="VDM26066.1"/>
    <property type="molecule type" value="Genomic_DNA"/>
</dbReference>
<sequence length="90" mass="9287">MNPFFAFFLVILLTLAHAQRGAIQSEAPRSSRVKRWWGGMGGWGGGMGGWGGGMGGWGGGMGGWGGGMGRPPPPPPRPPYGGGGWSPYRG</sequence>
<evidence type="ECO:0000313" key="4">
    <source>
        <dbReference type="Proteomes" id="UP000050794"/>
    </source>
</evidence>
<dbReference type="Proteomes" id="UP000050794">
    <property type="component" value="Unassembled WGS sequence"/>
</dbReference>
<evidence type="ECO:0000256" key="2">
    <source>
        <dbReference type="SAM" id="SignalP"/>
    </source>
</evidence>
<keyword evidence="2" id="KW-0732">Signal</keyword>
<feature type="region of interest" description="Disordered" evidence="1">
    <location>
        <begin position="61"/>
        <end position="90"/>
    </location>
</feature>
<feature type="chain" id="PRO_5044552899" evidence="2">
    <location>
        <begin position="19"/>
        <end position="90"/>
    </location>
</feature>
<evidence type="ECO:0000313" key="3">
    <source>
        <dbReference type="EMBL" id="VDM26066.1"/>
    </source>
</evidence>
<feature type="compositionally biased region" description="Pro residues" evidence="1">
    <location>
        <begin position="70"/>
        <end position="79"/>
    </location>
</feature>